<dbReference type="Gene3D" id="1.10.10.10">
    <property type="entry name" value="Winged helix-like DNA-binding domain superfamily/Winged helix DNA-binding domain"/>
    <property type="match status" value="1"/>
</dbReference>
<feature type="compositionally biased region" description="Basic residues" evidence="3">
    <location>
        <begin position="186"/>
        <end position="196"/>
    </location>
</feature>
<dbReference type="InterPro" id="IPR036390">
    <property type="entry name" value="WH_DNA-bd_sf"/>
</dbReference>
<dbReference type="OMA" id="KMGPPMA"/>
<accession>A0A674HDQ2</accession>
<evidence type="ECO:0000256" key="2">
    <source>
        <dbReference type="RuleBase" id="RU003894"/>
    </source>
</evidence>
<dbReference type="Ensembl" id="ENSTGUT00000021136.1">
    <property type="protein sequence ID" value="ENSTGUP00000033096.1"/>
    <property type="gene ID" value="ENSTGUG00000025075.1"/>
</dbReference>
<organism evidence="5 6">
    <name type="scientific">Taeniopygia guttata</name>
    <name type="common">Zebra finch</name>
    <name type="synonym">Poephila guttata</name>
    <dbReference type="NCBI Taxonomy" id="59729"/>
    <lineage>
        <taxon>Eukaryota</taxon>
        <taxon>Metazoa</taxon>
        <taxon>Chordata</taxon>
        <taxon>Craniata</taxon>
        <taxon>Vertebrata</taxon>
        <taxon>Euteleostomi</taxon>
        <taxon>Archelosauria</taxon>
        <taxon>Archosauria</taxon>
        <taxon>Dinosauria</taxon>
        <taxon>Saurischia</taxon>
        <taxon>Theropoda</taxon>
        <taxon>Coelurosauria</taxon>
        <taxon>Aves</taxon>
        <taxon>Neognathae</taxon>
        <taxon>Neoaves</taxon>
        <taxon>Telluraves</taxon>
        <taxon>Australaves</taxon>
        <taxon>Passeriformes</taxon>
        <taxon>Passeroidea</taxon>
        <taxon>Estrildidae</taxon>
        <taxon>Estrildinae</taxon>
        <taxon>Taeniopygia</taxon>
    </lineage>
</organism>
<reference evidence="5" key="2">
    <citation type="submission" date="2025-08" db="UniProtKB">
        <authorList>
            <consortium name="Ensembl"/>
        </authorList>
    </citation>
    <scope>IDENTIFICATION</scope>
</reference>
<evidence type="ECO:0000313" key="6">
    <source>
        <dbReference type="Proteomes" id="UP000007754"/>
    </source>
</evidence>
<sequence length="283" mass="29414">MEPQRAKAAGIAPHRQAHHPPTLQMVKEALQALDEKKGASAIAIRRFILAKYPTVDSIRLKYLLKRALSKGLSCGDLVRHNSSSVGATGTFKLARRKSGQKQQLGRADPDGGQAPNPGQKGTAKEPQAPVAGARPRGAAKKQPKAKPVNAQPRAAEKPRSDRVKHPQTADQPRARGPGPSGAPKAASHRQAPRKGRSGPSTAQAAENAGGSDSDSSASAAVKGPQKAPRGKTKVKVPKEAQQDAPKAQGSQGQAKKPRVTPGAGQGKARMKKAASVAADKKAP</sequence>
<dbReference type="GO" id="GO:0006334">
    <property type="term" value="P:nucleosome assembly"/>
    <property type="evidence" value="ECO:0007669"/>
    <property type="project" value="InterPro"/>
</dbReference>
<keyword evidence="1 2" id="KW-0238">DNA-binding</keyword>
<evidence type="ECO:0000256" key="3">
    <source>
        <dbReference type="SAM" id="MobiDB-lite"/>
    </source>
</evidence>
<feature type="compositionally biased region" description="Low complexity" evidence="3">
    <location>
        <begin position="174"/>
        <end position="185"/>
    </location>
</feature>
<reference evidence="5 6" key="1">
    <citation type="journal article" date="2010" name="Nature">
        <title>The genome of a songbird.</title>
        <authorList>
            <person name="Warren W.C."/>
            <person name="Clayton D.F."/>
            <person name="Ellegren H."/>
            <person name="Arnold A.P."/>
            <person name="Hillier L.W."/>
            <person name="Kunstner A."/>
            <person name="Searle S."/>
            <person name="White S."/>
            <person name="Vilella A.J."/>
            <person name="Fairley S."/>
            <person name="Heger A."/>
            <person name="Kong L."/>
            <person name="Ponting C.P."/>
            <person name="Jarvis E.D."/>
            <person name="Mello C.V."/>
            <person name="Minx P."/>
            <person name="Lovell P."/>
            <person name="Velho T.A."/>
            <person name="Ferris M."/>
            <person name="Balakrishnan C.N."/>
            <person name="Sinha S."/>
            <person name="Blatti C."/>
            <person name="London S.E."/>
            <person name="Li Y."/>
            <person name="Lin Y.C."/>
            <person name="George J."/>
            <person name="Sweedler J."/>
            <person name="Southey B."/>
            <person name="Gunaratne P."/>
            <person name="Watson M."/>
            <person name="Nam K."/>
            <person name="Backstrom N."/>
            <person name="Smeds L."/>
            <person name="Nabholz B."/>
            <person name="Itoh Y."/>
            <person name="Whitney O."/>
            <person name="Pfenning A.R."/>
            <person name="Howard J."/>
            <person name="Volker M."/>
            <person name="Skinner B.M."/>
            <person name="Griffin D.K."/>
            <person name="Ye L."/>
            <person name="McLaren W.M."/>
            <person name="Flicek P."/>
            <person name="Quesada V."/>
            <person name="Velasco G."/>
            <person name="Lopez-Otin C."/>
            <person name="Puente X.S."/>
            <person name="Olender T."/>
            <person name="Lancet D."/>
            <person name="Smit A.F."/>
            <person name="Hubley R."/>
            <person name="Konkel M.K."/>
            <person name="Walker J.A."/>
            <person name="Batzer M.A."/>
            <person name="Gu W."/>
            <person name="Pollock D.D."/>
            <person name="Chen L."/>
            <person name="Cheng Z."/>
            <person name="Eichler E.E."/>
            <person name="Stapley J."/>
            <person name="Slate J."/>
            <person name="Ekblom R."/>
            <person name="Birkhead T."/>
            <person name="Burke T."/>
            <person name="Burt D."/>
            <person name="Scharff C."/>
            <person name="Adam I."/>
            <person name="Richard H."/>
            <person name="Sultan M."/>
            <person name="Soldatov A."/>
            <person name="Lehrach H."/>
            <person name="Edwards S.V."/>
            <person name="Yang S.P."/>
            <person name="Li X."/>
            <person name="Graves T."/>
            <person name="Fulton L."/>
            <person name="Nelson J."/>
            <person name="Chinwalla A."/>
            <person name="Hou S."/>
            <person name="Mardis E.R."/>
            <person name="Wilson R.K."/>
        </authorList>
    </citation>
    <scope>NUCLEOTIDE SEQUENCE [LARGE SCALE GENOMIC DNA]</scope>
</reference>
<feature type="compositionally biased region" description="Basic and acidic residues" evidence="3">
    <location>
        <begin position="154"/>
        <end position="164"/>
    </location>
</feature>
<dbReference type="InterPro" id="IPR036388">
    <property type="entry name" value="WH-like_DNA-bd_sf"/>
</dbReference>
<name>A0A674HDQ2_TAEGU</name>
<dbReference type="GeneTree" id="ENSGT00940000160900"/>
<dbReference type="GO" id="GO:0003677">
    <property type="term" value="F:DNA binding"/>
    <property type="evidence" value="ECO:0007669"/>
    <property type="project" value="UniProtKB-KW"/>
</dbReference>
<dbReference type="GO" id="GO:0005634">
    <property type="term" value="C:nucleus"/>
    <property type="evidence" value="ECO:0007669"/>
    <property type="project" value="UniProtKB-SubCell"/>
</dbReference>
<dbReference type="PROSITE" id="PS51504">
    <property type="entry name" value="H15"/>
    <property type="match status" value="1"/>
</dbReference>
<feature type="domain" description="H15" evidence="4">
    <location>
        <begin position="18"/>
        <end position="95"/>
    </location>
</feature>
<reference evidence="5" key="3">
    <citation type="submission" date="2025-09" db="UniProtKB">
        <authorList>
            <consortium name="Ensembl"/>
        </authorList>
    </citation>
    <scope>IDENTIFICATION</scope>
</reference>
<feature type="region of interest" description="Disordered" evidence="3">
    <location>
        <begin position="1"/>
        <end position="20"/>
    </location>
</feature>
<dbReference type="SUPFAM" id="SSF46785">
    <property type="entry name" value="Winged helix' DNA-binding domain"/>
    <property type="match status" value="1"/>
</dbReference>
<comment type="similarity">
    <text evidence="2">Belongs to the histone H1/H5 family.</text>
</comment>
<evidence type="ECO:0000259" key="4">
    <source>
        <dbReference type="PROSITE" id="PS51504"/>
    </source>
</evidence>
<dbReference type="InterPro" id="IPR005818">
    <property type="entry name" value="Histone_H1/H5_H15"/>
</dbReference>
<dbReference type="GO" id="GO:0030527">
    <property type="term" value="F:structural constituent of chromatin"/>
    <property type="evidence" value="ECO:0007669"/>
    <property type="project" value="InterPro"/>
</dbReference>
<dbReference type="PRINTS" id="PR00624">
    <property type="entry name" value="HISTONEH5"/>
</dbReference>
<dbReference type="AlphaFoldDB" id="A0A674HDQ2"/>
<evidence type="ECO:0000256" key="1">
    <source>
        <dbReference type="ARBA" id="ARBA00023125"/>
    </source>
</evidence>
<evidence type="ECO:0000313" key="5">
    <source>
        <dbReference type="Ensembl" id="ENSTGUP00000033096.1"/>
    </source>
</evidence>
<dbReference type="CDD" id="cd00073">
    <property type="entry name" value="H15"/>
    <property type="match status" value="1"/>
</dbReference>
<keyword evidence="2" id="KW-0539">Nucleus</keyword>
<feature type="region of interest" description="Disordered" evidence="3">
    <location>
        <begin position="75"/>
        <end position="283"/>
    </location>
</feature>
<dbReference type="SMART" id="SM00526">
    <property type="entry name" value="H15"/>
    <property type="match status" value="1"/>
</dbReference>
<dbReference type="Proteomes" id="UP000007754">
    <property type="component" value="Chromosome 12"/>
</dbReference>
<feature type="compositionally biased region" description="Low complexity" evidence="3">
    <location>
        <begin position="208"/>
        <end position="220"/>
    </location>
</feature>
<feature type="compositionally biased region" description="Low complexity" evidence="3">
    <location>
        <begin position="127"/>
        <end position="136"/>
    </location>
</feature>
<dbReference type="Pfam" id="PF00538">
    <property type="entry name" value="Linker_histone"/>
    <property type="match status" value="1"/>
</dbReference>
<proteinExistence type="inferred from homology"/>
<dbReference type="InterPro" id="IPR005819">
    <property type="entry name" value="H1/H5"/>
</dbReference>
<keyword evidence="6" id="KW-1185">Reference proteome</keyword>
<keyword evidence="2" id="KW-0158">Chromosome</keyword>
<comment type="subcellular location">
    <subcellularLocation>
        <location evidence="2">Nucleus</location>
    </subcellularLocation>
</comment>
<protein>
    <submittedName>
        <fullName evidence="5">H1.8 linker histone</fullName>
    </submittedName>
</protein>
<dbReference type="GO" id="GO:0000786">
    <property type="term" value="C:nucleosome"/>
    <property type="evidence" value="ECO:0007669"/>
    <property type="project" value="InterPro"/>
</dbReference>